<dbReference type="Pfam" id="PF05504">
    <property type="entry name" value="Spore_GerAC"/>
    <property type="match status" value="1"/>
</dbReference>
<dbReference type="PROSITE" id="PS51257">
    <property type="entry name" value="PROKAR_LIPOPROTEIN"/>
    <property type="match status" value="1"/>
</dbReference>
<dbReference type="InterPro" id="IPR046953">
    <property type="entry name" value="Spore_GerAC-like_C"/>
</dbReference>
<organism evidence="10 11">
    <name type="scientific">Paenibacillus baimaensis</name>
    <dbReference type="NCBI Taxonomy" id="2982185"/>
    <lineage>
        <taxon>Bacteria</taxon>
        <taxon>Bacillati</taxon>
        <taxon>Bacillota</taxon>
        <taxon>Bacilli</taxon>
        <taxon>Bacillales</taxon>
        <taxon>Paenibacillaceae</taxon>
        <taxon>Paenibacillus</taxon>
    </lineage>
</organism>
<proteinExistence type="inferred from homology"/>
<protein>
    <submittedName>
        <fullName evidence="10">Ger(X)C family spore germination protein</fullName>
    </submittedName>
</protein>
<evidence type="ECO:0000256" key="6">
    <source>
        <dbReference type="ARBA" id="ARBA00023139"/>
    </source>
</evidence>
<dbReference type="InterPro" id="IPR008844">
    <property type="entry name" value="Spore_GerAC-like"/>
</dbReference>
<keyword evidence="3" id="KW-0309">Germination</keyword>
<dbReference type="NCBIfam" id="TIGR02887">
    <property type="entry name" value="spore_ger_x_C"/>
    <property type="match status" value="1"/>
</dbReference>
<dbReference type="InterPro" id="IPR038501">
    <property type="entry name" value="Spore_GerAC_C_sf"/>
</dbReference>
<evidence type="ECO:0000313" key="10">
    <source>
        <dbReference type="EMBL" id="MCU6796618.1"/>
    </source>
</evidence>
<dbReference type="InterPro" id="IPR057336">
    <property type="entry name" value="GerAC_N"/>
</dbReference>
<dbReference type="Pfam" id="PF25198">
    <property type="entry name" value="Spore_GerAC_N"/>
    <property type="match status" value="1"/>
</dbReference>
<dbReference type="RefSeq" id="WP_262687467.1">
    <property type="nucleotide sequence ID" value="NZ_JAOQIO010000107.1"/>
</dbReference>
<evidence type="ECO:0000259" key="9">
    <source>
        <dbReference type="Pfam" id="PF25198"/>
    </source>
</evidence>
<keyword evidence="11" id="KW-1185">Reference proteome</keyword>
<evidence type="ECO:0000256" key="7">
    <source>
        <dbReference type="ARBA" id="ARBA00023288"/>
    </source>
</evidence>
<dbReference type="Gene3D" id="3.30.300.210">
    <property type="entry name" value="Nutrient germinant receptor protein C, domain 3"/>
    <property type="match status" value="1"/>
</dbReference>
<sequence>MKVIFGLLSLFLLTGCWSSVELNDRDFVKMMVLDKAKSGIELSLDISLPNRLIPGMAGGSGEQAGKPYTYINETGVDISEAYRKMQSDLSRKISFGQTRVIVIGRELAEEGIQPILDFIAREPTMHINAYLFVTPGRAKEIQSVAAIFERFPSDIAMAYAETHVTLDTTVKDFLAANYSGGDLVVPMLRFGTKRIESEKQKEQKWMGTSGAAIFKQGKMVNTLNTSEMRGGLWILGKLKNAEISIPSPTDRKNISFIVQRANTRINPRIKEDQIEMQIQSNAEAEVLSSSSNINLLDLKQLEKLEQSLSMEVKKRITSAIAKSRAANSDAFQLGNYIDWHYPVKWKSIKPHWRDLYSSNMKLEVQAHITIKRLGTYKQSVRAATGSETEAEL</sequence>
<dbReference type="PANTHER" id="PTHR35789:SF1">
    <property type="entry name" value="SPORE GERMINATION PROTEIN B3"/>
    <property type="match status" value="1"/>
</dbReference>
<accession>A0ABT2UPN5</accession>
<feature type="domain" description="Spore germination GerAC-like C-terminal" evidence="8">
    <location>
        <begin position="209"/>
        <end position="374"/>
    </location>
</feature>
<keyword evidence="7" id="KW-0449">Lipoprotein</keyword>
<keyword evidence="4" id="KW-0732">Signal</keyword>
<reference evidence="10 11" key="1">
    <citation type="submission" date="2022-09" db="EMBL/GenBank/DDBJ databases">
        <authorList>
            <person name="Han X.L."/>
            <person name="Wang Q."/>
            <person name="Lu T."/>
        </authorList>
    </citation>
    <scope>NUCLEOTIDE SEQUENCE [LARGE SCALE GENOMIC DNA]</scope>
    <source>
        <strain evidence="10 11">WQ 127069</strain>
    </source>
</reference>
<keyword evidence="5" id="KW-0472">Membrane</keyword>
<evidence type="ECO:0000256" key="2">
    <source>
        <dbReference type="ARBA" id="ARBA00007886"/>
    </source>
</evidence>
<dbReference type="PANTHER" id="PTHR35789">
    <property type="entry name" value="SPORE GERMINATION PROTEIN B3"/>
    <property type="match status" value="1"/>
</dbReference>
<keyword evidence="6" id="KW-0564">Palmitate</keyword>
<feature type="domain" description="Spore germination protein N-terminal" evidence="9">
    <location>
        <begin position="19"/>
        <end position="189"/>
    </location>
</feature>
<comment type="subcellular location">
    <subcellularLocation>
        <location evidence="1">Membrane</location>
        <topology evidence="1">Lipid-anchor</topology>
    </subcellularLocation>
</comment>
<comment type="caution">
    <text evidence="10">The sequence shown here is derived from an EMBL/GenBank/DDBJ whole genome shotgun (WGS) entry which is preliminary data.</text>
</comment>
<evidence type="ECO:0000256" key="4">
    <source>
        <dbReference type="ARBA" id="ARBA00022729"/>
    </source>
</evidence>
<name>A0ABT2UPN5_9BACL</name>
<evidence type="ECO:0000256" key="3">
    <source>
        <dbReference type="ARBA" id="ARBA00022544"/>
    </source>
</evidence>
<dbReference type="Proteomes" id="UP001652445">
    <property type="component" value="Unassembled WGS sequence"/>
</dbReference>
<evidence type="ECO:0000313" key="11">
    <source>
        <dbReference type="Proteomes" id="UP001652445"/>
    </source>
</evidence>
<evidence type="ECO:0000256" key="1">
    <source>
        <dbReference type="ARBA" id="ARBA00004635"/>
    </source>
</evidence>
<dbReference type="EMBL" id="JAOQIO010000107">
    <property type="protein sequence ID" value="MCU6796618.1"/>
    <property type="molecule type" value="Genomic_DNA"/>
</dbReference>
<evidence type="ECO:0000259" key="8">
    <source>
        <dbReference type="Pfam" id="PF05504"/>
    </source>
</evidence>
<evidence type="ECO:0000256" key="5">
    <source>
        <dbReference type="ARBA" id="ARBA00023136"/>
    </source>
</evidence>
<gene>
    <name evidence="10" type="ORF">OB236_31285</name>
</gene>
<comment type="similarity">
    <text evidence="2">Belongs to the GerABKC lipoprotein family.</text>
</comment>